<comment type="caution">
    <text evidence="1">The sequence shown here is derived from an EMBL/GenBank/DDBJ whole genome shotgun (WGS) entry which is preliminary data.</text>
</comment>
<dbReference type="AlphaFoldDB" id="A0A918N5A1"/>
<proteinExistence type="predicted"/>
<sequence>MTVSNLTKGLFAVSFIPVTLLSACGTATRDTGEPQAMTSQIAAFDCKAESDWFPQNQTPKPPFDDFKGNSNCAFHQWSWQAFLWLTQSVDGEPRFLSFESPAALYGDSDLGSGILPRMTKSSRPELVDEFLQAGTDGILTDQNGRSVYYSQYLDSTFAQFVTEHDLTDPTKLASFNPDTPFPNGAMELKASWKIVQPNEDTSRFFTMPATVTLLANRSGKIVIDPEKTEEVTLALVGLHIAGRVEGHPEMIWATFEHDENAPNVPADATAETVVSKEDWTFYEAGTTFGECNRNPSNSASRKLDERTQTLTPVTQVCRLFEFGNDPNDAVNDRKSIAKNDSNIHDLNLQVKQQLRTESSVWSNYFEVGAIWFLKGNDFKANESLADDDFLTGSLKLSNATIETFTQTQSTMNNCFRCHNTNQRFPPEVTMTPLPGLEVDISHILVNGYFRSQQ</sequence>
<evidence type="ECO:0000313" key="2">
    <source>
        <dbReference type="Proteomes" id="UP000626148"/>
    </source>
</evidence>
<gene>
    <name evidence="1" type="ORF">GCM10007392_00510</name>
</gene>
<organism evidence="1 2">
    <name type="scientific">Saccharospirillum salsuginis</name>
    <dbReference type="NCBI Taxonomy" id="418750"/>
    <lineage>
        <taxon>Bacteria</taxon>
        <taxon>Pseudomonadati</taxon>
        <taxon>Pseudomonadota</taxon>
        <taxon>Gammaproteobacteria</taxon>
        <taxon>Oceanospirillales</taxon>
        <taxon>Saccharospirillaceae</taxon>
        <taxon>Saccharospirillum</taxon>
    </lineage>
</organism>
<accession>A0A918N5A1</accession>
<dbReference type="EMBL" id="BMXR01000001">
    <property type="protein sequence ID" value="GGX38268.1"/>
    <property type="molecule type" value="Genomic_DNA"/>
</dbReference>
<evidence type="ECO:0000313" key="1">
    <source>
        <dbReference type="EMBL" id="GGX38268.1"/>
    </source>
</evidence>
<protein>
    <recommendedName>
        <fullName evidence="3">Cytochrome c family protein</fullName>
    </recommendedName>
</protein>
<evidence type="ECO:0008006" key="3">
    <source>
        <dbReference type="Google" id="ProtNLM"/>
    </source>
</evidence>
<name>A0A918N5A1_9GAMM</name>
<reference evidence="1" key="2">
    <citation type="submission" date="2020-09" db="EMBL/GenBank/DDBJ databases">
        <authorList>
            <person name="Sun Q."/>
            <person name="Kim S."/>
        </authorList>
    </citation>
    <scope>NUCLEOTIDE SEQUENCE</scope>
    <source>
        <strain evidence="1">KCTC 22169</strain>
    </source>
</reference>
<keyword evidence="2" id="KW-1185">Reference proteome</keyword>
<dbReference type="RefSeq" id="WP_229805070.1">
    <property type="nucleotide sequence ID" value="NZ_BMXR01000001.1"/>
</dbReference>
<dbReference type="Proteomes" id="UP000626148">
    <property type="component" value="Unassembled WGS sequence"/>
</dbReference>
<reference evidence="1" key="1">
    <citation type="journal article" date="2014" name="Int. J. Syst. Evol. Microbiol.">
        <title>Complete genome sequence of Corynebacterium casei LMG S-19264T (=DSM 44701T), isolated from a smear-ripened cheese.</title>
        <authorList>
            <consortium name="US DOE Joint Genome Institute (JGI-PGF)"/>
            <person name="Walter F."/>
            <person name="Albersmeier A."/>
            <person name="Kalinowski J."/>
            <person name="Ruckert C."/>
        </authorList>
    </citation>
    <scope>NUCLEOTIDE SEQUENCE</scope>
    <source>
        <strain evidence="1">KCTC 22169</strain>
    </source>
</reference>